<dbReference type="GO" id="GO:0016491">
    <property type="term" value="F:oxidoreductase activity"/>
    <property type="evidence" value="ECO:0007669"/>
    <property type="project" value="UniProtKB-KW"/>
</dbReference>
<keyword evidence="1" id="KW-0560">Oxidoreductase</keyword>
<dbReference type="SUPFAM" id="SSF51430">
    <property type="entry name" value="NAD(P)-linked oxidoreductase"/>
    <property type="match status" value="1"/>
</dbReference>
<dbReference type="CDD" id="cd19088">
    <property type="entry name" value="AKR_AKR13B1"/>
    <property type="match status" value="1"/>
</dbReference>
<organism evidence="3">
    <name type="scientific">freshwater metagenome</name>
    <dbReference type="NCBI Taxonomy" id="449393"/>
    <lineage>
        <taxon>unclassified sequences</taxon>
        <taxon>metagenomes</taxon>
        <taxon>ecological metagenomes</taxon>
    </lineage>
</organism>
<dbReference type="InterPro" id="IPR023210">
    <property type="entry name" value="NADP_OxRdtase_dom"/>
</dbReference>
<evidence type="ECO:0000259" key="2">
    <source>
        <dbReference type="Pfam" id="PF00248"/>
    </source>
</evidence>
<feature type="domain" description="NADP-dependent oxidoreductase" evidence="2">
    <location>
        <begin position="15"/>
        <end position="304"/>
    </location>
</feature>
<dbReference type="InterPro" id="IPR036812">
    <property type="entry name" value="NAD(P)_OxRdtase_dom_sf"/>
</dbReference>
<name>A0A6J7VXF7_9ZZZZ</name>
<dbReference type="PANTHER" id="PTHR43625:SF40">
    <property type="entry name" value="ALDO-KETO REDUCTASE YAKC [NADP(+)]"/>
    <property type="match status" value="1"/>
</dbReference>
<dbReference type="InterPro" id="IPR050791">
    <property type="entry name" value="Aldo-Keto_reductase"/>
</dbReference>
<proteinExistence type="predicted"/>
<gene>
    <name evidence="3" type="ORF">UFOPK4410_00916</name>
</gene>
<protein>
    <submittedName>
        <fullName evidence="3">Unannotated protein</fullName>
    </submittedName>
</protein>
<evidence type="ECO:0000256" key="1">
    <source>
        <dbReference type="ARBA" id="ARBA00023002"/>
    </source>
</evidence>
<dbReference type="PANTHER" id="PTHR43625">
    <property type="entry name" value="AFLATOXIN B1 ALDEHYDE REDUCTASE"/>
    <property type="match status" value="1"/>
</dbReference>
<dbReference type="EMBL" id="CAFBRV010000093">
    <property type="protein sequence ID" value="CAB5118771.1"/>
    <property type="molecule type" value="Genomic_DNA"/>
</dbReference>
<accession>A0A6J7VXF7</accession>
<dbReference type="Gene3D" id="3.20.20.100">
    <property type="entry name" value="NADP-dependent oxidoreductase domain"/>
    <property type="match status" value="1"/>
</dbReference>
<sequence length="324" mass="35090">MIPQRKLGPYIVSAIGLGCMHLSISNKRNPNLVNEPDKAIAVIHAALDAGITLLDTADIYAPSWNTMGHNEILVGKAFKSWSGTPEQKSEIVLATKAGITREENGTMFGLSGRNSSKHYLYRAVEASASKMGLSKIPLWQHHRSDPSISYEEQFENVMSLKDHGYVGAIGLSNVNAEMLRRAIEIGGTPEQGGIVSVQNEFSPRYRLWADVIDICTHYGIAYLPWAPLGGTNSFAKIATGEMGVFNSIAEQRGVSPYAITIAWHLAQFPTSIPIPGASTSASILDSLVGTTIELTSEEINELNQSCPPDAPLDGELLDLPKFRA</sequence>
<dbReference type="GO" id="GO:0005737">
    <property type="term" value="C:cytoplasm"/>
    <property type="evidence" value="ECO:0007669"/>
    <property type="project" value="TreeGrafter"/>
</dbReference>
<dbReference type="Pfam" id="PF00248">
    <property type="entry name" value="Aldo_ket_red"/>
    <property type="match status" value="1"/>
</dbReference>
<evidence type="ECO:0000313" key="3">
    <source>
        <dbReference type="EMBL" id="CAB5118771.1"/>
    </source>
</evidence>
<dbReference type="PROSITE" id="PS51257">
    <property type="entry name" value="PROKAR_LIPOPROTEIN"/>
    <property type="match status" value="1"/>
</dbReference>
<reference evidence="3" key="1">
    <citation type="submission" date="2020-05" db="EMBL/GenBank/DDBJ databases">
        <authorList>
            <person name="Chiriac C."/>
            <person name="Salcher M."/>
            <person name="Ghai R."/>
            <person name="Kavagutti S V."/>
        </authorList>
    </citation>
    <scope>NUCLEOTIDE SEQUENCE</scope>
</reference>
<dbReference type="AlphaFoldDB" id="A0A6J7VXF7"/>